<dbReference type="AlphaFoldDB" id="A0A1C3E9Q4"/>
<reference evidence="2 3" key="1">
    <citation type="submission" date="2016-05" db="EMBL/GenBank/DDBJ databases">
        <title>Genomic Taxonomy of the Vibrionaceae.</title>
        <authorList>
            <person name="Gomez-Gil B."/>
            <person name="Enciso-Ibarra J."/>
        </authorList>
    </citation>
    <scope>NUCLEOTIDE SEQUENCE [LARGE SCALE GENOMIC DNA]</scope>
    <source>
        <strain evidence="2 3">CAIM 1920</strain>
    </source>
</reference>
<dbReference type="Gene3D" id="3.10.620.30">
    <property type="match status" value="1"/>
</dbReference>
<evidence type="ECO:0000313" key="2">
    <source>
        <dbReference type="EMBL" id="ODA29909.1"/>
    </source>
</evidence>
<dbReference type="EMBL" id="LYBM01000060">
    <property type="protein sequence ID" value="ODA29909.1"/>
    <property type="molecule type" value="Genomic_DNA"/>
</dbReference>
<keyword evidence="3" id="KW-1185">Reference proteome</keyword>
<evidence type="ECO:0000313" key="3">
    <source>
        <dbReference type="Proteomes" id="UP000094936"/>
    </source>
</evidence>
<evidence type="ECO:0000259" key="1">
    <source>
        <dbReference type="Pfam" id="PF12969"/>
    </source>
</evidence>
<feature type="domain" description="DUF3857" evidence="1">
    <location>
        <begin position="83"/>
        <end position="202"/>
    </location>
</feature>
<dbReference type="InterPro" id="IPR024618">
    <property type="entry name" value="DUF3857"/>
</dbReference>
<accession>A0A1C3E9Q4</accession>
<dbReference type="InterPro" id="IPR038765">
    <property type="entry name" value="Papain-like_cys_pep_sf"/>
</dbReference>
<gene>
    <name evidence="2" type="ORF">A8L45_21325</name>
</gene>
<protein>
    <recommendedName>
        <fullName evidence="1">DUF3857 domain-containing protein</fullName>
    </recommendedName>
</protein>
<dbReference type="Gene3D" id="2.60.40.3140">
    <property type="match status" value="1"/>
</dbReference>
<comment type="caution">
    <text evidence="2">The sequence shown here is derived from an EMBL/GenBank/DDBJ whole genome shotgun (WGS) entry which is preliminary data.</text>
</comment>
<proteinExistence type="predicted"/>
<name>A0A1C3E9Q4_9GAMM</name>
<sequence>MLGAVFIATNLFATNTFASKTERVDWQLAIDNADKARVSQYLTQSDKPAEMRQVLRQYSFDVYDDQVSRIVTLINYYPKFTDIENYGSQSIYFNRNTQRVSVLSAVSVSPSGTFTTFDPQKARLRDTDTYNTFTDGQELVMPLPALEEGGLSIIKYKLITDRNAQEMDWATNIWTENNYEIENFSLRANWHGNTVMRWKQRGSGVKCEERARTLECKGQSISAFSGDEQIMWRDHIYHIALGGLDSWDEVSSRTATFMQKAMEDTKGLDDLVSSLTDHTPEKSDKISKLLDFVARDIRYVSMSETGHAVTPHAIHDTIKNRYGDCKDKSTLLKAMLDKIGIKGELRLVATQRAYPSGLLLPSMTAFDHIVVCFTLGEQEYCLDPTDTATNWQVTPNWIQGKVSLPVNPDYIPHRLPTSVYRWQMSNKTKNKFDEKGGQYEKQTREYFGEYASYYRKYLMSKNDEGKQSFLTEEYKDTVTDLSEPDFSWTGVDEMSFDLEISSENTLPAFLDVSQPLNYTEGDAWIKKELGDMRLQNTDYGEYFSGIKLESDYEYDLNNLWKLKTTPPSLFFQYRFGSLIRKTEKLNDGRLRVNTKVDIVAQWIDADEIALFNRFLDILERESSIHLTGDLIEEPSA</sequence>
<dbReference type="STRING" id="1080227.A8L45_21325"/>
<organism evidence="2 3">
    <name type="scientific">Veronia pacifica</name>
    <dbReference type="NCBI Taxonomy" id="1080227"/>
    <lineage>
        <taxon>Bacteria</taxon>
        <taxon>Pseudomonadati</taxon>
        <taxon>Pseudomonadota</taxon>
        <taxon>Gammaproteobacteria</taxon>
        <taxon>Vibrionales</taxon>
        <taxon>Vibrionaceae</taxon>
        <taxon>Veronia</taxon>
    </lineage>
</organism>
<dbReference type="Pfam" id="PF12969">
    <property type="entry name" value="DUF3857"/>
    <property type="match status" value="1"/>
</dbReference>
<dbReference type="SUPFAM" id="SSF54001">
    <property type="entry name" value="Cysteine proteinases"/>
    <property type="match status" value="1"/>
</dbReference>
<dbReference type="Proteomes" id="UP000094936">
    <property type="component" value="Unassembled WGS sequence"/>
</dbReference>